<sequence>MYRVRTAATGIGGGRWLSTQYFDESGGEPADAHAAVVAFWTALAEVIHTQVSMFVESEVAIVDETNGQTTGIVTVPSTAFSGEDNTSPSSLATQGLIQWITGTFAGGRQIRGRTFVWGVTQDQLLDGRPRTSYRDVLGAAADALVADMDSIAVVWSRTLGTVAVAQTGTGWTEFAVQRSRRD</sequence>
<name>A0A0H5Q5Y7_9ZZZZ</name>
<dbReference type="EMBL" id="LN854089">
    <property type="protein sequence ID" value="CRY97451.1"/>
    <property type="molecule type" value="Genomic_DNA"/>
</dbReference>
<reference evidence="1" key="1">
    <citation type="submission" date="2015-06" db="EMBL/GenBank/DDBJ databases">
        <authorList>
            <person name="Joergensen T."/>
        </authorList>
    </citation>
    <scope>NUCLEOTIDE SEQUENCE</scope>
    <source>
        <strain evidence="1">RGFK1559</strain>
    </source>
</reference>
<organism evidence="1">
    <name type="scientific">uncultured prokaryote</name>
    <dbReference type="NCBI Taxonomy" id="198431"/>
    <lineage>
        <taxon>unclassified sequences</taxon>
        <taxon>environmental samples</taxon>
    </lineage>
</organism>
<accession>A0A0H5Q5Y7</accession>
<reference evidence="1" key="2">
    <citation type="submission" date="2015-07" db="EMBL/GenBank/DDBJ databases">
        <title>Plasmids, circular viruses and viroids from rat gut.</title>
        <authorList>
            <person name="Jorgensen T.J."/>
            <person name="Hansen M.A."/>
            <person name="Xu Z."/>
            <person name="Tabak M.A."/>
            <person name="Sorensen S.J."/>
            <person name="Hansen L.H."/>
        </authorList>
    </citation>
    <scope>NUCLEOTIDE SEQUENCE</scope>
    <source>
        <strain evidence="1">RGFK1559</strain>
    </source>
</reference>
<evidence type="ECO:0000313" key="1">
    <source>
        <dbReference type="EMBL" id="CRY97451.1"/>
    </source>
</evidence>
<proteinExistence type="predicted"/>
<protein>
    <submittedName>
        <fullName evidence="1">Uncharacterized protein</fullName>
    </submittedName>
</protein>
<dbReference type="AlphaFoldDB" id="A0A0H5Q5Y7"/>